<organism evidence="1 2">
    <name type="scientific">Sphaerosporella brunnea</name>
    <dbReference type="NCBI Taxonomy" id="1250544"/>
    <lineage>
        <taxon>Eukaryota</taxon>
        <taxon>Fungi</taxon>
        <taxon>Dikarya</taxon>
        <taxon>Ascomycota</taxon>
        <taxon>Pezizomycotina</taxon>
        <taxon>Pezizomycetes</taxon>
        <taxon>Pezizales</taxon>
        <taxon>Pyronemataceae</taxon>
        <taxon>Sphaerosporella</taxon>
    </lineage>
</organism>
<evidence type="ECO:0000313" key="1">
    <source>
        <dbReference type="EMBL" id="KAA8903170.1"/>
    </source>
</evidence>
<protein>
    <submittedName>
        <fullName evidence="1">Uncharacterized protein</fullName>
    </submittedName>
</protein>
<dbReference type="EMBL" id="VXIS01000121">
    <property type="protein sequence ID" value="KAA8903170.1"/>
    <property type="molecule type" value="Genomic_DNA"/>
</dbReference>
<reference evidence="1 2" key="1">
    <citation type="submission" date="2019-09" db="EMBL/GenBank/DDBJ databases">
        <title>Draft genome of the ectomycorrhizal ascomycete Sphaerosporella brunnea.</title>
        <authorList>
            <consortium name="DOE Joint Genome Institute"/>
            <person name="Benucci G.M."/>
            <person name="Marozzi G."/>
            <person name="Antonielli L."/>
            <person name="Sanchez S."/>
            <person name="Marco P."/>
            <person name="Wang X."/>
            <person name="Falini L.B."/>
            <person name="Barry K."/>
            <person name="Haridas S."/>
            <person name="Lipzen A."/>
            <person name="Labutti K."/>
            <person name="Grigoriev I.V."/>
            <person name="Murat C."/>
            <person name="Martin F."/>
            <person name="Albertini E."/>
            <person name="Donnini D."/>
            <person name="Bonito G."/>
        </authorList>
    </citation>
    <scope>NUCLEOTIDE SEQUENCE [LARGE SCALE GENOMIC DNA]</scope>
    <source>
        <strain evidence="1 2">Sb_GMNB300</strain>
    </source>
</reference>
<keyword evidence="2" id="KW-1185">Reference proteome</keyword>
<dbReference type="Proteomes" id="UP000326924">
    <property type="component" value="Unassembled WGS sequence"/>
</dbReference>
<dbReference type="AlphaFoldDB" id="A0A5J5ETY4"/>
<proteinExistence type="predicted"/>
<accession>A0A5J5ETY4</accession>
<sequence length="78" mass="8959">MRWQAVALVVSRYLGTCIIRCRYVPLHLEICDVPRYGCSFSSYSRLSNKPRIKISSSRSKQAATNHPIQLERMMIAIS</sequence>
<gene>
    <name evidence="1" type="ORF">FN846DRAFT_954377</name>
</gene>
<dbReference type="InParanoid" id="A0A5J5ETY4"/>
<evidence type="ECO:0000313" key="2">
    <source>
        <dbReference type="Proteomes" id="UP000326924"/>
    </source>
</evidence>
<comment type="caution">
    <text evidence="1">The sequence shown here is derived from an EMBL/GenBank/DDBJ whole genome shotgun (WGS) entry which is preliminary data.</text>
</comment>
<name>A0A5J5ETY4_9PEZI</name>